<protein>
    <submittedName>
        <fullName evidence="2">Uncharacterized protein</fullName>
    </submittedName>
</protein>
<accession>A0AAV4ZWK5</accession>
<organism evidence="2 3">
    <name type="scientific">Methylobacterium hispanicum</name>
    <dbReference type="NCBI Taxonomy" id="270350"/>
    <lineage>
        <taxon>Bacteria</taxon>
        <taxon>Pseudomonadati</taxon>
        <taxon>Pseudomonadota</taxon>
        <taxon>Alphaproteobacteria</taxon>
        <taxon>Hyphomicrobiales</taxon>
        <taxon>Methylobacteriaceae</taxon>
        <taxon>Methylobacterium</taxon>
    </lineage>
</organism>
<dbReference type="EMBL" id="BPQO01000049">
    <property type="protein sequence ID" value="GJD92573.1"/>
    <property type="molecule type" value="Genomic_DNA"/>
</dbReference>
<keyword evidence="1" id="KW-1133">Transmembrane helix</keyword>
<name>A0AAV4ZWK5_9HYPH</name>
<evidence type="ECO:0000313" key="2">
    <source>
        <dbReference type="EMBL" id="GJD92573.1"/>
    </source>
</evidence>
<sequence length="85" mass="9351">MTREGTPQSRMALAATVAVGILLAGLGTLGWRWHYYVTAGDTPYDEVGIGMNSRLPEPLRAWGCTRIRERFPRAVPPYGCQSGQN</sequence>
<feature type="transmembrane region" description="Helical" evidence="1">
    <location>
        <begin position="12"/>
        <end position="33"/>
    </location>
</feature>
<keyword evidence="1" id="KW-0472">Membrane</keyword>
<keyword evidence="3" id="KW-1185">Reference proteome</keyword>
<keyword evidence="1" id="KW-0812">Transmembrane</keyword>
<comment type="caution">
    <text evidence="2">The sequence shown here is derived from an EMBL/GenBank/DDBJ whole genome shotgun (WGS) entry which is preliminary data.</text>
</comment>
<proteinExistence type="predicted"/>
<evidence type="ECO:0000256" key="1">
    <source>
        <dbReference type="SAM" id="Phobius"/>
    </source>
</evidence>
<dbReference type="Proteomes" id="UP001055247">
    <property type="component" value="Unassembled WGS sequence"/>
</dbReference>
<evidence type="ECO:0000313" key="3">
    <source>
        <dbReference type="Proteomes" id="UP001055247"/>
    </source>
</evidence>
<reference evidence="2" key="1">
    <citation type="journal article" date="2016" name="Front. Microbiol.">
        <title>Genome Sequence of the Piezophilic, Mesophilic Sulfate-Reducing Bacterium Desulfovibrio indicus J2T.</title>
        <authorList>
            <person name="Cao J."/>
            <person name="Maignien L."/>
            <person name="Shao Z."/>
            <person name="Alain K."/>
            <person name="Jebbar M."/>
        </authorList>
    </citation>
    <scope>NUCLEOTIDE SEQUENCE</scope>
    <source>
        <strain evidence="2">DSM 16372</strain>
    </source>
</reference>
<dbReference type="AlphaFoldDB" id="A0AAV4ZWK5"/>
<reference evidence="2" key="2">
    <citation type="submission" date="2021-08" db="EMBL/GenBank/DDBJ databases">
        <authorList>
            <person name="Tani A."/>
            <person name="Ola A."/>
            <person name="Ogura Y."/>
            <person name="Katsura K."/>
            <person name="Hayashi T."/>
        </authorList>
    </citation>
    <scope>NUCLEOTIDE SEQUENCE</scope>
    <source>
        <strain evidence="2">DSM 16372</strain>
    </source>
</reference>
<gene>
    <name evidence="2" type="ORF">BHAOGJBA_6128</name>
</gene>